<keyword evidence="3" id="KW-1185">Reference proteome</keyword>
<name>A0A1Q6DVW6_METT1</name>
<gene>
    <name evidence="2" type="ORF">BTN85_0984</name>
</gene>
<proteinExistence type="predicted"/>
<dbReference type="AlphaFoldDB" id="A0A1Q6DVW6"/>
<organism evidence="2 3">
    <name type="scientific">Methanohalarchaeum thermophilum</name>
    <dbReference type="NCBI Taxonomy" id="1903181"/>
    <lineage>
        <taxon>Archaea</taxon>
        <taxon>Methanobacteriati</taxon>
        <taxon>Methanobacteriota</taxon>
        <taxon>Methanonatronarchaeia</taxon>
        <taxon>Methanonatronarchaeales</taxon>
        <taxon>Methanonatronarchaeaceae</taxon>
        <taxon>Candidatus Methanohalarchaeum</taxon>
    </lineage>
</organism>
<evidence type="ECO:0000256" key="1">
    <source>
        <dbReference type="SAM" id="Phobius"/>
    </source>
</evidence>
<evidence type="ECO:0000313" key="2">
    <source>
        <dbReference type="EMBL" id="OKY78493.1"/>
    </source>
</evidence>
<dbReference type="Proteomes" id="UP000185744">
    <property type="component" value="Unassembled WGS sequence"/>
</dbReference>
<accession>A0A1Q6DVW6</accession>
<keyword evidence="1" id="KW-0472">Membrane</keyword>
<feature type="transmembrane region" description="Helical" evidence="1">
    <location>
        <begin position="82"/>
        <end position="101"/>
    </location>
</feature>
<reference evidence="2" key="1">
    <citation type="submission" date="2016-12" db="EMBL/GenBank/DDBJ databases">
        <title>Discovery of methanogenic haloarchaea.</title>
        <authorList>
            <person name="Sorokin D.Y."/>
            <person name="Makarova K.S."/>
            <person name="Abbas B."/>
            <person name="Ferrer M."/>
            <person name="Golyshin P.N."/>
        </authorList>
    </citation>
    <scope>NUCLEOTIDE SEQUENCE [LARGE SCALE GENOMIC DNA]</scope>
    <source>
        <strain evidence="2">HMET1</strain>
    </source>
</reference>
<dbReference type="EMBL" id="MSDW01000001">
    <property type="protein sequence ID" value="OKY78493.1"/>
    <property type="molecule type" value="Genomic_DNA"/>
</dbReference>
<keyword evidence="1" id="KW-1133">Transmembrane helix</keyword>
<feature type="transmembrane region" description="Helical" evidence="1">
    <location>
        <begin position="50"/>
        <end position="70"/>
    </location>
</feature>
<protein>
    <submittedName>
        <fullName evidence="2">Uncharacterized protein</fullName>
    </submittedName>
</protein>
<comment type="caution">
    <text evidence="2">The sequence shown here is derived from an EMBL/GenBank/DDBJ whole genome shotgun (WGS) entry which is preliminary data.</text>
</comment>
<dbReference type="InParanoid" id="A0A1Q6DVW6"/>
<keyword evidence="1" id="KW-0812">Transmembrane</keyword>
<evidence type="ECO:0000313" key="3">
    <source>
        <dbReference type="Proteomes" id="UP000185744"/>
    </source>
</evidence>
<sequence length="109" mass="12813">MILLGTEVFITILAFIIYKYPNYVNIPSTMALAALPEKTKQRVYEIIRDLELITLTLVNALFLFIIYQIIEIAKENIREMNTMIIWIILLTLIPIIIYYVIKMRKLMSS</sequence>